<evidence type="ECO:0000313" key="2">
    <source>
        <dbReference type="Proteomes" id="UP001363151"/>
    </source>
</evidence>
<sequence>MYTTKFMNKNVTVDNGRYITVGDPYIGTKDKLPLRWKEKQFHVPQVPSNAGEGYFGFSGKAFSYQSELYTEQRPYMKTQPPDKRKLGFGTHDASRRDEFSQTIRTEQYRETLKKEGRANNNGYDEDAIEELMKKENAKVKKFVETKKEIGNLYDVGRSIHTEFDPKNGRDQFYSMKHGYTYEKRMGNNRTASQDIGDGAWNFKYSKPEFSAPSQVKNFFDQSHLDIGGL</sequence>
<dbReference type="EMBL" id="JBBJCI010000141">
    <property type="protein sequence ID" value="KAK7242621.1"/>
    <property type="molecule type" value="Genomic_DNA"/>
</dbReference>
<dbReference type="Proteomes" id="UP001363151">
    <property type="component" value="Unassembled WGS sequence"/>
</dbReference>
<keyword evidence="2" id="KW-1185">Reference proteome</keyword>
<protein>
    <submittedName>
        <fullName evidence="1">Uncharacterized protein</fullName>
    </submittedName>
</protein>
<comment type="caution">
    <text evidence="1">The sequence shown here is derived from an EMBL/GenBank/DDBJ whole genome shotgun (WGS) entry which is preliminary data.</text>
</comment>
<name>A0ABR1G276_AURAN</name>
<gene>
    <name evidence="1" type="ORF">SO694_00016143</name>
</gene>
<reference evidence="1 2" key="1">
    <citation type="submission" date="2024-03" db="EMBL/GenBank/DDBJ databases">
        <title>Aureococcus anophagefferens CCMP1851 and Kratosvirus quantuckense: Draft genome of a second virus-susceptible host strain in the model system.</title>
        <authorList>
            <person name="Chase E."/>
            <person name="Truchon A.R."/>
            <person name="Schepens W."/>
            <person name="Wilhelm S.W."/>
        </authorList>
    </citation>
    <scope>NUCLEOTIDE SEQUENCE [LARGE SCALE GENOMIC DNA]</scope>
    <source>
        <strain evidence="1 2">CCMP1851</strain>
    </source>
</reference>
<organism evidence="1 2">
    <name type="scientific">Aureococcus anophagefferens</name>
    <name type="common">Harmful bloom alga</name>
    <dbReference type="NCBI Taxonomy" id="44056"/>
    <lineage>
        <taxon>Eukaryota</taxon>
        <taxon>Sar</taxon>
        <taxon>Stramenopiles</taxon>
        <taxon>Ochrophyta</taxon>
        <taxon>Pelagophyceae</taxon>
        <taxon>Pelagomonadales</taxon>
        <taxon>Pelagomonadaceae</taxon>
        <taxon>Aureococcus</taxon>
    </lineage>
</organism>
<proteinExistence type="predicted"/>
<dbReference type="KEGG" id="aaf:AURANDRAFT_66549"/>
<accession>A0ABR1G276</accession>
<evidence type="ECO:0000313" key="1">
    <source>
        <dbReference type="EMBL" id="KAK7242621.1"/>
    </source>
</evidence>